<accession>A0A0P8AKL4</accession>
<proteinExistence type="predicted"/>
<gene>
    <name evidence="2" type="ORF">MPEBLZ_00039</name>
</gene>
<feature type="domain" description="Glycosyltransferase 2-like" evidence="1">
    <location>
        <begin position="10"/>
        <end position="137"/>
    </location>
</feature>
<dbReference type="GO" id="GO:0016758">
    <property type="term" value="F:hexosyltransferase activity"/>
    <property type="evidence" value="ECO:0007669"/>
    <property type="project" value="UniProtKB-ARBA"/>
</dbReference>
<dbReference type="Proteomes" id="UP000050360">
    <property type="component" value="Unassembled WGS sequence"/>
</dbReference>
<dbReference type="PANTHER" id="PTHR22916">
    <property type="entry name" value="GLYCOSYLTRANSFERASE"/>
    <property type="match status" value="1"/>
</dbReference>
<evidence type="ECO:0000313" key="3">
    <source>
        <dbReference type="Proteomes" id="UP000050360"/>
    </source>
</evidence>
<evidence type="ECO:0000259" key="1">
    <source>
        <dbReference type="Pfam" id="PF00535"/>
    </source>
</evidence>
<evidence type="ECO:0000313" key="2">
    <source>
        <dbReference type="EMBL" id="KPQ45365.1"/>
    </source>
</evidence>
<dbReference type="EMBL" id="LKCM01000008">
    <property type="protein sequence ID" value="KPQ45365.1"/>
    <property type="molecule type" value="Genomic_DNA"/>
</dbReference>
<dbReference type="SUPFAM" id="SSF53448">
    <property type="entry name" value="Nucleotide-diphospho-sugar transferases"/>
    <property type="match status" value="1"/>
</dbReference>
<protein>
    <submittedName>
        <fullName evidence="2">Glycosyltransferase</fullName>
    </submittedName>
</protein>
<dbReference type="Gene3D" id="3.90.550.10">
    <property type="entry name" value="Spore Coat Polysaccharide Biosynthesis Protein SpsA, Chain A"/>
    <property type="match status" value="1"/>
</dbReference>
<reference evidence="2 3" key="1">
    <citation type="submission" date="2015-09" db="EMBL/GenBank/DDBJ databases">
        <title>A metagenomics-based metabolic model of nitrate-dependent anaerobic oxidation of methane by Methanoperedens-like archaea.</title>
        <authorList>
            <person name="Arshad A."/>
            <person name="Speth D.R."/>
            <person name="De Graaf R.M."/>
            <person name="Op Den Camp H.J."/>
            <person name="Jetten M.S."/>
            <person name="Welte C.U."/>
        </authorList>
    </citation>
    <scope>NUCLEOTIDE SEQUENCE [LARGE SCALE GENOMIC DNA]</scope>
</reference>
<dbReference type="InterPro" id="IPR029044">
    <property type="entry name" value="Nucleotide-diphossugar_trans"/>
</dbReference>
<sequence>MMNYESPKISVVMPVYNAEAYLKDAFKSILNQTFTDFEFIIVYDPSTDNSYKIIEDFSKIDKRIIILRNESILGLAESRTKGTKYAKGKYIAVADADDISISTRFEKQYKYMEKHNDCGVVGGFIELFDTESGKIIGVRKYYEDDSNLRNRIFLYCPIAQPVSMIRKEVFNNIGYYDPKYPLAEDLDLWFRIGMRYKFANIQEILLKYRVHKNSTTISKIQKMETMTLEIRNKYSSGYGYSMTLSDKIYNFGISTTKYIIPYKIKIWMFNFMRND</sequence>
<dbReference type="InterPro" id="IPR001173">
    <property type="entry name" value="Glyco_trans_2-like"/>
</dbReference>
<dbReference type="Pfam" id="PF00535">
    <property type="entry name" value="Glycos_transf_2"/>
    <property type="match status" value="1"/>
</dbReference>
<name>A0A0P8AKL4_9EURY</name>
<organism evidence="2 3">
    <name type="scientific">Candidatus Methanoperedens nitratireducens</name>
    <dbReference type="NCBI Taxonomy" id="1392998"/>
    <lineage>
        <taxon>Archaea</taxon>
        <taxon>Methanobacteriati</taxon>
        <taxon>Methanobacteriota</taxon>
        <taxon>Stenosarchaea group</taxon>
        <taxon>Methanomicrobia</taxon>
        <taxon>Methanosarcinales</taxon>
        <taxon>ANME-2 cluster</taxon>
        <taxon>Candidatus Methanoperedentaceae</taxon>
        <taxon>Candidatus Methanoperedens</taxon>
    </lineage>
</organism>
<keyword evidence="2" id="KW-0808">Transferase</keyword>
<comment type="caution">
    <text evidence="2">The sequence shown here is derived from an EMBL/GenBank/DDBJ whole genome shotgun (WGS) entry which is preliminary data.</text>
</comment>
<dbReference type="AlphaFoldDB" id="A0A0P8AKL4"/>
<dbReference type="PANTHER" id="PTHR22916:SF3">
    <property type="entry name" value="UDP-GLCNAC:BETAGAL BETA-1,3-N-ACETYLGLUCOSAMINYLTRANSFERASE-LIKE PROTEIN 1"/>
    <property type="match status" value="1"/>
</dbReference>